<organism evidence="6 7">
    <name type="scientific">Staphylotrichum tortipilum</name>
    <dbReference type="NCBI Taxonomy" id="2831512"/>
    <lineage>
        <taxon>Eukaryota</taxon>
        <taxon>Fungi</taxon>
        <taxon>Dikarya</taxon>
        <taxon>Ascomycota</taxon>
        <taxon>Pezizomycotina</taxon>
        <taxon>Sordariomycetes</taxon>
        <taxon>Sordariomycetidae</taxon>
        <taxon>Sordariales</taxon>
        <taxon>Chaetomiaceae</taxon>
        <taxon>Staphylotrichum</taxon>
    </lineage>
</organism>
<dbReference type="EMBL" id="MU855341">
    <property type="protein sequence ID" value="KAK3905920.1"/>
    <property type="molecule type" value="Genomic_DNA"/>
</dbReference>
<dbReference type="Pfam" id="PF17667">
    <property type="entry name" value="Pkinase_fungal"/>
    <property type="match status" value="1"/>
</dbReference>
<evidence type="ECO:0000313" key="7">
    <source>
        <dbReference type="Proteomes" id="UP001303889"/>
    </source>
</evidence>
<gene>
    <name evidence="6" type="ORF">C8A05DRAFT_41199</name>
</gene>
<comment type="catalytic activity">
    <reaction evidence="3">
        <text>L-seryl-[protein] + ATP = O-phospho-L-seryl-[protein] + ADP + H(+)</text>
        <dbReference type="Rhea" id="RHEA:17989"/>
        <dbReference type="Rhea" id="RHEA-COMP:9863"/>
        <dbReference type="Rhea" id="RHEA-COMP:11604"/>
        <dbReference type="ChEBI" id="CHEBI:15378"/>
        <dbReference type="ChEBI" id="CHEBI:29999"/>
        <dbReference type="ChEBI" id="CHEBI:30616"/>
        <dbReference type="ChEBI" id="CHEBI:83421"/>
        <dbReference type="ChEBI" id="CHEBI:456216"/>
        <dbReference type="EC" id="2.7.11.1"/>
    </reaction>
</comment>
<sequence>MTDQPQFKIINDNPIGICLATSCGLLPLPLLNAALADHLDHSLIWERVYDALRNTGSFANSSEHRKYMDNVLKEELGPMYIDLQPLQGSARYIQDFHKAYFGSVPNLPDGVKQNNILSWFTDFSDKLVAFTKRHESAPKCRRRLLAKPDEPISGSVVKRNMDIGFASAEKDSGYAREVLAVQDTCRFVLGFTLCGSLMRVWVFDRLGGIASEQFDINKDELRFVSTILGFLWMSEEELGFDLTVMAVKGQRFIEIERDGTTERLILDSVMKRARYIAGRATTCWKVYREGDPDALFVVKDSLQYPECDDEGGLLREVTGKGVVRVARYYYHETVRVRNAEDDAVNYQEGRSRFPSTSTVGPSRASRSSSIARTKRSSDQTGAPLPSSKRYRSTSPTKASSGVLPNWVHRRVILSDCGIPIYKAGSRQALLGALADCIEGHESLRQKADLLHRDISIGNLIVDKDNRGFVIDLDLAIRAQRVGASEAKGKTGTRAFMAIGAILGEQHSFMHDLESFFWVLFWRCIHCDGPGESKLGTVSDADVFRNTTEEFFKYYRRLIPWVNTLRKAVFPGGGRWKREDSGLYAHMRKILEEARKDPRVAAEAWTCVCALSLS</sequence>
<dbReference type="AlphaFoldDB" id="A0AAN6MRT5"/>
<evidence type="ECO:0000256" key="4">
    <source>
        <dbReference type="SAM" id="MobiDB-lite"/>
    </source>
</evidence>
<dbReference type="PROSITE" id="PS00109">
    <property type="entry name" value="PROTEIN_KINASE_TYR"/>
    <property type="match status" value="1"/>
</dbReference>
<proteinExistence type="predicted"/>
<dbReference type="InterPro" id="IPR040976">
    <property type="entry name" value="Pkinase_fungal"/>
</dbReference>
<feature type="compositionally biased region" description="Low complexity" evidence="4">
    <location>
        <begin position="362"/>
        <end position="371"/>
    </location>
</feature>
<evidence type="ECO:0000313" key="6">
    <source>
        <dbReference type="EMBL" id="KAK3905920.1"/>
    </source>
</evidence>
<dbReference type="Proteomes" id="UP001303889">
    <property type="component" value="Unassembled WGS sequence"/>
</dbReference>
<dbReference type="SUPFAM" id="SSF56112">
    <property type="entry name" value="Protein kinase-like (PK-like)"/>
    <property type="match status" value="1"/>
</dbReference>
<dbReference type="InterPro" id="IPR008266">
    <property type="entry name" value="Tyr_kinase_AS"/>
</dbReference>
<dbReference type="InterPro" id="IPR011009">
    <property type="entry name" value="Kinase-like_dom_sf"/>
</dbReference>
<dbReference type="Gene3D" id="1.10.510.10">
    <property type="entry name" value="Transferase(Phosphotransferase) domain 1"/>
    <property type="match status" value="1"/>
</dbReference>
<evidence type="ECO:0000256" key="2">
    <source>
        <dbReference type="ARBA" id="ARBA00047899"/>
    </source>
</evidence>
<reference evidence="6" key="2">
    <citation type="submission" date="2023-05" db="EMBL/GenBank/DDBJ databases">
        <authorList>
            <consortium name="Lawrence Berkeley National Laboratory"/>
            <person name="Steindorff A."/>
            <person name="Hensen N."/>
            <person name="Bonometti L."/>
            <person name="Westerberg I."/>
            <person name="Brannstrom I.O."/>
            <person name="Guillou S."/>
            <person name="Cros-Aarteil S."/>
            <person name="Calhoun S."/>
            <person name="Haridas S."/>
            <person name="Kuo A."/>
            <person name="Mondo S."/>
            <person name="Pangilinan J."/>
            <person name="Riley R."/>
            <person name="Labutti K."/>
            <person name="Andreopoulos B."/>
            <person name="Lipzen A."/>
            <person name="Chen C."/>
            <person name="Yanf M."/>
            <person name="Daum C."/>
            <person name="Ng V."/>
            <person name="Clum A."/>
            <person name="Ohm R."/>
            <person name="Martin F."/>
            <person name="Silar P."/>
            <person name="Natvig D."/>
            <person name="Lalanne C."/>
            <person name="Gautier V."/>
            <person name="Ament-Velasquez S.L."/>
            <person name="Kruys A."/>
            <person name="Hutchinson M.I."/>
            <person name="Powell A.J."/>
            <person name="Barry K."/>
            <person name="Miller A.N."/>
            <person name="Grigoriev I.V."/>
            <person name="Debuchy R."/>
            <person name="Gladieux P."/>
            <person name="Thoren M.H."/>
            <person name="Johannesson H."/>
        </authorList>
    </citation>
    <scope>NUCLEOTIDE SEQUENCE</scope>
    <source>
        <strain evidence="6">CBS 103.79</strain>
    </source>
</reference>
<accession>A0AAN6MRT5</accession>
<evidence type="ECO:0000259" key="5">
    <source>
        <dbReference type="Pfam" id="PF17667"/>
    </source>
</evidence>
<feature type="domain" description="Fungal-type protein kinase" evidence="5">
    <location>
        <begin position="173"/>
        <end position="523"/>
    </location>
</feature>
<keyword evidence="7" id="KW-1185">Reference proteome</keyword>
<evidence type="ECO:0000256" key="1">
    <source>
        <dbReference type="ARBA" id="ARBA00012513"/>
    </source>
</evidence>
<evidence type="ECO:0000256" key="3">
    <source>
        <dbReference type="ARBA" id="ARBA00048679"/>
    </source>
</evidence>
<reference evidence="6" key="1">
    <citation type="journal article" date="2023" name="Mol. Phylogenet. Evol.">
        <title>Genome-scale phylogeny and comparative genomics of the fungal order Sordariales.</title>
        <authorList>
            <person name="Hensen N."/>
            <person name="Bonometti L."/>
            <person name="Westerberg I."/>
            <person name="Brannstrom I.O."/>
            <person name="Guillou S."/>
            <person name="Cros-Aarteil S."/>
            <person name="Calhoun S."/>
            <person name="Haridas S."/>
            <person name="Kuo A."/>
            <person name="Mondo S."/>
            <person name="Pangilinan J."/>
            <person name="Riley R."/>
            <person name="LaButti K."/>
            <person name="Andreopoulos B."/>
            <person name="Lipzen A."/>
            <person name="Chen C."/>
            <person name="Yan M."/>
            <person name="Daum C."/>
            <person name="Ng V."/>
            <person name="Clum A."/>
            <person name="Steindorff A."/>
            <person name="Ohm R.A."/>
            <person name="Martin F."/>
            <person name="Silar P."/>
            <person name="Natvig D.O."/>
            <person name="Lalanne C."/>
            <person name="Gautier V."/>
            <person name="Ament-Velasquez S.L."/>
            <person name="Kruys A."/>
            <person name="Hutchinson M.I."/>
            <person name="Powell A.J."/>
            <person name="Barry K."/>
            <person name="Miller A.N."/>
            <person name="Grigoriev I.V."/>
            <person name="Debuchy R."/>
            <person name="Gladieux P."/>
            <person name="Hiltunen Thoren M."/>
            <person name="Johannesson H."/>
        </authorList>
    </citation>
    <scope>NUCLEOTIDE SEQUENCE</scope>
    <source>
        <strain evidence="6">CBS 103.79</strain>
    </source>
</reference>
<dbReference type="PANTHER" id="PTHR38248">
    <property type="entry name" value="FUNK1 6"/>
    <property type="match status" value="1"/>
</dbReference>
<dbReference type="GO" id="GO:0004674">
    <property type="term" value="F:protein serine/threonine kinase activity"/>
    <property type="evidence" value="ECO:0007669"/>
    <property type="project" value="UniProtKB-EC"/>
</dbReference>
<dbReference type="PANTHER" id="PTHR38248:SF2">
    <property type="entry name" value="FUNK1 11"/>
    <property type="match status" value="1"/>
</dbReference>
<comment type="catalytic activity">
    <reaction evidence="2">
        <text>L-threonyl-[protein] + ATP = O-phospho-L-threonyl-[protein] + ADP + H(+)</text>
        <dbReference type="Rhea" id="RHEA:46608"/>
        <dbReference type="Rhea" id="RHEA-COMP:11060"/>
        <dbReference type="Rhea" id="RHEA-COMP:11605"/>
        <dbReference type="ChEBI" id="CHEBI:15378"/>
        <dbReference type="ChEBI" id="CHEBI:30013"/>
        <dbReference type="ChEBI" id="CHEBI:30616"/>
        <dbReference type="ChEBI" id="CHEBI:61977"/>
        <dbReference type="ChEBI" id="CHEBI:456216"/>
        <dbReference type="EC" id="2.7.11.1"/>
    </reaction>
</comment>
<feature type="region of interest" description="Disordered" evidence="4">
    <location>
        <begin position="347"/>
        <end position="401"/>
    </location>
</feature>
<protein>
    <recommendedName>
        <fullName evidence="1">non-specific serine/threonine protein kinase</fullName>
        <ecNumber evidence="1">2.7.11.1</ecNumber>
    </recommendedName>
</protein>
<dbReference type="EC" id="2.7.11.1" evidence="1"/>
<comment type="caution">
    <text evidence="6">The sequence shown here is derived from an EMBL/GenBank/DDBJ whole genome shotgun (WGS) entry which is preliminary data.</text>
</comment>
<name>A0AAN6MRT5_9PEZI</name>